<evidence type="ECO:0000256" key="4">
    <source>
        <dbReference type="ARBA" id="ARBA00023136"/>
    </source>
</evidence>
<dbReference type="Proteomes" id="UP000321595">
    <property type="component" value="Chromosome"/>
</dbReference>
<reference evidence="8 9" key="1">
    <citation type="submission" date="2019-08" db="EMBL/GenBank/DDBJ databases">
        <authorList>
            <person name="Liang Q."/>
        </authorList>
    </citation>
    <scope>NUCLEOTIDE SEQUENCE [LARGE SCALE GENOMIC DNA]</scope>
    <source>
        <strain evidence="8 9">V1718</strain>
    </source>
</reference>
<protein>
    <recommendedName>
        <fullName evidence="5">NADH-quinone oxidoreductase subunit N</fullName>
        <ecNumber evidence="5">7.1.1.-</ecNumber>
    </recommendedName>
    <alternativeName>
        <fullName evidence="5">NADH dehydrogenase I subunit N</fullName>
    </alternativeName>
    <alternativeName>
        <fullName evidence="5">NDH-1 subunit N</fullName>
    </alternativeName>
</protein>
<dbReference type="InterPro" id="IPR001750">
    <property type="entry name" value="ND/Mrp_TM"/>
</dbReference>
<keyword evidence="5" id="KW-0830">Ubiquinone</keyword>
<evidence type="ECO:0000256" key="6">
    <source>
        <dbReference type="RuleBase" id="RU000320"/>
    </source>
</evidence>
<feature type="transmembrane region" description="Helical" evidence="5">
    <location>
        <begin position="145"/>
        <end position="166"/>
    </location>
</feature>
<feature type="transmembrane region" description="Helical" evidence="5">
    <location>
        <begin position="330"/>
        <end position="350"/>
    </location>
</feature>
<comment type="function">
    <text evidence="5">NDH-1 shuttles electrons from NADH, via FMN and iron-sulfur (Fe-S) centers, to quinones in the respiratory chain. The immediate electron acceptor for the enzyme in this species is believed to be ubiquinone. Couples the redox reaction to proton translocation (for every two electrons transferred, four hydrogen ions are translocated across the cytoplasmic membrane), and thus conserves the redox energy in a proton gradient.</text>
</comment>
<comment type="subcellular location">
    <subcellularLocation>
        <location evidence="5">Cell membrane</location>
        <topology evidence="5">Multi-pass membrane protein</topology>
    </subcellularLocation>
    <subcellularLocation>
        <location evidence="1">Endomembrane system</location>
        <topology evidence="1">Multi-pass membrane protein</topology>
    </subcellularLocation>
    <subcellularLocation>
        <location evidence="6">Membrane</location>
        <topology evidence="6">Multi-pass membrane protein</topology>
    </subcellularLocation>
</comment>
<dbReference type="GO" id="GO:0005886">
    <property type="term" value="C:plasma membrane"/>
    <property type="evidence" value="ECO:0007669"/>
    <property type="project" value="UniProtKB-SubCell"/>
</dbReference>
<dbReference type="NCBIfam" id="TIGR01770">
    <property type="entry name" value="NDH_I_N"/>
    <property type="match status" value="1"/>
</dbReference>
<dbReference type="GO" id="GO:0050136">
    <property type="term" value="F:NADH dehydrogenase (quinone) (non-electrogenic) activity"/>
    <property type="evidence" value="ECO:0007669"/>
    <property type="project" value="UniProtKB-UniRule"/>
</dbReference>
<organism evidence="8 9">
    <name type="scientific">Microvenator marinus</name>
    <dbReference type="NCBI Taxonomy" id="2600177"/>
    <lineage>
        <taxon>Bacteria</taxon>
        <taxon>Deltaproteobacteria</taxon>
        <taxon>Bradymonadales</taxon>
        <taxon>Microvenatoraceae</taxon>
        <taxon>Microvenator</taxon>
    </lineage>
</organism>
<dbReference type="InterPro" id="IPR010096">
    <property type="entry name" value="NADH-Q_OxRdtase_suN/2"/>
</dbReference>
<dbReference type="Pfam" id="PF00361">
    <property type="entry name" value="Proton_antipo_M"/>
    <property type="match status" value="1"/>
</dbReference>
<sequence length="556" mass="59121">MLSLLTQMSTLAVLTPPAASEYVAIIPGAIVALTALVVILLDVFHRQETSRDYIGYFSAIGLGVALLSCWALWDTSHSTPVFFGMLYADRFGLFFAGLACLAGILSMIAAPRYLAANSMDRGEYYMLTLFGVLGMVFMANSADLLSMFIALEVMSIPIYCLAAFLRKDGRSAEAGLKYFILGAFSTGLMLYGIAIIYGLTGATNLEMIAEGIATIMASPEAAASSDRLLTFGILLVVSGLAFKLASFPFHIWTPDVYTGSPSTAVGFMATGVKAAAIAALLRVLIVALYADEVRGGFFGLGWMDLLFAMAAGSVILGNLVAIAQTNVKRMLAYSSIAHAGYILVGIVAANSRSAFFLYNDAVLFYILTYTVGTLGAFGALAYLTRNGKSAETYEDLSGVGFKYPIVGLVLTICMLSSAGIPPTAGFLGKLYVFRAAVSAGAQTGEMAFIGLAILAILTSVAGVYYYLKVIVHLYMKPLNPRVEALEHRGALLSLGVAAFLSLYLGILPDGAIKMAREAIVDMKGAPAQIQPHIEAGKLKLSQEYPEPPQKISRTDN</sequence>
<feature type="domain" description="NADH:quinone oxidoreductase/Mrp antiporter transmembrane" evidence="7">
    <location>
        <begin position="141"/>
        <end position="450"/>
    </location>
</feature>
<feature type="transmembrane region" description="Helical" evidence="5">
    <location>
        <begin position="178"/>
        <end position="199"/>
    </location>
</feature>
<evidence type="ECO:0000259" key="7">
    <source>
        <dbReference type="Pfam" id="PF00361"/>
    </source>
</evidence>
<feature type="transmembrane region" description="Helical" evidence="5">
    <location>
        <begin position="22"/>
        <end position="41"/>
    </location>
</feature>
<feature type="transmembrane region" description="Helical" evidence="5">
    <location>
        <begin position="122"/>
        <end position="139"/>
    </location>
</feature>
<dbReference type="KEGG" id="bbae:FRD01_00030"/>
<feature type="transmembrane region" description="Helical" evidence="5">
    <location>
        <begin position="488"/>
        <end position="506"/>
    </location>
</feature>
<keyword evidence="4 5" id="KW-0472">Membrane</keyword>
<dbReference type="PANTHER" id="PTHR22773">
    <property type="entry name" value="NADH DEHYDROGENASE"/>
    <property type="match status" value="1"/>
</dbReference>
<feature type="transmembrane region" description="Helical" evidence="5">
    <location>
        <begin position="302"/>
        <end position="323"/>
    </location>
</feature>
<keyword evidence="5" id="KW-0520">NAD</keyword>
<keyword evidence="3 5" id="KW-1133">Transmembrane helix</keyword>
<evidence type="ECO:0000256" key="5">
    <source>
        <dbReference type="HAMAP-Rule" id="MF_00445"/>
    </source>
</evidence>
<dbReference type="OrthoDB" id="9805769at2"/>
<feature type="transmembrane region" description="Helical" evidence="5">
    <location>
        <begin position="362"/>
        <end position="384"/>
    </location>
</feature>
<evidence type="ECO:0000256" key="2">
    <source>
        <dbReference type="ARBA" id="ARBA00022692"/>
    </source>
</evidence>
<keyword evidence="5" id="KW-0874">Quinone</keyword>
<dbReference type="EC" id="7.1.1.-" evidence="5"/>
<dbReference type="GO" id="GO:0012505">
    <property type="term" value="C:endomembrane system"/>
    <property type="evidence" value="ECO:0007669"/>
    <property type="project" value="UniProtKB-SubCell"/>
</dbReference>
<accession>A0A5B8XPL3</accession>
<dbReference type="GO" id="GO:0008137">
    <property type="term" value="F:NADH dehydrogenase (ubiquinone) activity"/>
    <property type="evidence" value="ECO:0007669"/>
    <property type="project" value="InterPro"/>
</dbReference>
<dbReference type="GO" id="GO:0042773">
    <property type="term" value="P:ATP synthesis coupled electron transport"/>
    <property type="evidence" value="ECO:0007669"/>
    <property type="project" value="InterPro"/>
</dbReference>
<feature type="transmembrane region" description="Helical" evidence="5">
    <location>
        <begin position="228"/>
        <end position="252"/>
    </location>
</feature>
<keyword evidence="5" id="KW-1278">Translocase</keyword>
<name>A0A5B8XPL3_9DELT</name>
<keyword evidence="5" id="KW-1003">Cell membrane</keyword>
<dbReference type="AlphaFoldDB" id="A0A5B8XPL3"/>
<evidence type="ECO:0000313" key="8">
    <source>
        <dbReference type="EMBL" id="QED25676.1"/>
    </source>
</evidence>
<feature type="transmembrane region" description="Helical" evidence="5">
    <location>
        <begin position="405"/>
        <end position="427"/>
    </location>
</feature>
<dbReference type="HAMAP" id="MF_00445">
    <property type="entry name" value="NDH1_NuoN_1"/>
    <property type="match status" value="1"/>
</dbReference>
<keyword evidence="9" id="KW-1185">Reference proteome</keyword>
<evidence type="ECO:0000256" key="1">
    <source>
        <dbReference type="ARBA" id="ARBA00004127"/>
    </source>
</evidence>
<keyword evidence="5" id="KW-0813">Transport</keyword>
<dbReference type="GO" id="GO:0048038">
    <property type="term" value="F:quinone binding"/>
    <property type="evidence" value="ECO:0007669"/>
    <property type="project" value="UniProtKB-KW"/>
</dbReference>
<feature type="transmembrane region" description="Helical" evidence="5">
    <location>
        <begin position="93"/>
        <end position="110"/>
    </location>
</feature>
<dbReference type="RefSeq" id="WP_146956464.1">
    <property type="nucleotide sequence ID" value="NZ_CP042467.1"/>
</dbReference>
<comment type="catalytic activity">
    <reaction evidence="5">
        <text>a quinone + NADH + 5 H(+)(in) = a quinol + NAD(+) + 4 H(+)(out)</text>
        <dbReference type="Rhea" id="RHEA:57888"/>
        <dbReference type="ChEBI" id="CHEBI:15378"/>
        <dbReference type="ChEBI" id="CHEBI:24646"/>
        <dbReference type="ChEBI" id="CHEBI:57540"/>
        <dbReference type="ChEBI" id="CHEBI:57945"/>
        <dbReference type="ChEBI" id="CHEBI:132124"/>
    </reaction>
</comment>
<feature type="transmembrane region" description="Helical" evidence="5">
    <location>
        <begin position="447"/>
        <end position="467"/>
    </location>
</feature>
<gene>
    <name evidence="5" type="primary">nuoN</name>
    <name evidence="8" type="ORF">FRD01_00030</name>
</gene>
<comment type="subunit">
    <text evidence="5">NDH-1 is composed of 14 different subunits. Subunits NuoA, H, J, K, L, M, N constitute the membrane sector of the complex.</text>
</comment>
<proteinExistence type="inferred from homology"/>
<comment type="similarity">
    <text evidence="5">Belongs to the complex I subunit 2 family.</text>
</comment>
<dbReference type="EMBL" id="CP042467">
    <property type="protein sequence ID" value="QED25676.1"/>
    <property type="molecule type" value="Genomic_DNA"/>
</dbReference>
<keyword evidence="2 5" id="KW-0812">Transmembrane</keyword>
<evidence type="ECO:0000256" key="3">
    <source>
        <dbReference type="ARBA" id="ARBA00022989"/>
    </source>
</evidence>
<feature type="transmembrane region" description="Helical" evidence="5">
    <location>
        <begin position="264"/>
        <end position="290"/>
    </location>
</feature>
<feature type="transmembrane region" description="Helical" evidence="5">
    <location>
        <begin position="53"/>
        <end position="73"/>
    </location>
</feature>
<evidence type="ECO:0000313" key="9">
    <source>
        <dbReference type="Proteomes" id="UP000321595"/>
    </source>
</evidence>